<accession>A0A6M9PDB8</accession>
<protein>
    <submittedName>
        <fullName evidence="2">Uncharacterized protein</fullName>
    </submittedName>
</protein>
<dbReference type="AlphaFoldDB" id="A0A6M9PDB8"/>
<gene>
    <name evidence="2" type="ORF">DN92_02425</name>
</gene>
<reference evidence="2 3" key="1">
    <citation type="submission" date="2018-04" db="EMBL/GenBank/DDBJ databases">
        <title>Polynucleobacter sp. UK-Long2-W17 genome.</title>
        <authorList>
            <person name="Hahn M.W."/>
        </authorList>
    </citation>
    <scope>NUCLEOTIDE SEQUENCE [LARGE SCALE GENOMIC DNA]</scope>
    <source>
        <strain evidence="2 3">UK-Long2-W17</strain>
    </source>
</reference>
<proteinExistence type="predicted"/>
<dbReference type="KEGG" id="pard:DN92_02425"/>
<feature type="region of interest" description="Disordered" evidence="1">
    <location>
        <begin position="1"/>
        <end position="23"/>
    </location>
</feature>
<dbReference type="EMBL" id="CP028940">
    <property type="protein sequence ID" value="QKM59984.1"/>
    <property type="molecule type" value="Genomic_DNA"/>
</dbReference>
<name>A0A6M9PDB8_9BURK</name>
<keyword evidence="3" id="KW-1185">Reference proteome</keyword>
<evidence type="ECO:0000313" key="2">
    <source>
        <dbReference type="EMBL" id="QKM59984.1"/>
    </source>
</evidence>
<sequence length="69" mass="7392">MEWGMGNLSAASTGVGGDVSDSLSGSSNYLKSTKLAKIHKKALIANLTAFHRLKLTEPLNLKNLAPLYF</sequence>
<dbReference type="Proteomes" id="UP000501090">
    <property type="component" value="Chromosome"/>
</dbReference>
<evidence type="ECO:0000313" key="3">
    <source>
        <dbReference type="Proteomes" id="UP000501090"/>
    </source>
</evidence>
<evidence type="ECO:0000256" key="1">
    <source>
        <dbReference type="SAM" id="MobiDB-lite"/>
    </source>
</evidence>
<organism evidence="2 3">
    <name type="scientific">Polynucleobacter arcticus</name>
    <dbReference type="NCBI Taxonomy" id="1743165"/>
    <lineage>
        <taxon>Bacteria</taxon>
        <taxon>Pseudomonadati</taxon>
        <taxon>Pseudomonadota</taxon>
        <taxon>Betaproteobacteria</taxon>
        <taxon>Burkholderiales</taxon>
        <taxon>Burkholderiaceae</taxon>
        <taxon>Polynucleobacter</taxon>
    </lineage>
</organism>